<evidence type="ECO:0000313" key="1">
    <source>
        <dbReference type="EMBL" id="KAJ8109690.1"/>
    </source>
</evidence>
<organism evidence="1 2">
    <name type="scientific">Boeremia exigua</name>
    <dbReference type="NCBI Taxonomy" id="749465"/>
    <lineage>
        <taxon>Eukaryota</taxon>
        <taxon>Fungi</taxon>
        <taxon>Dikarya</taxon>
        <taxon>Ascomycota</taxon>
        <taxon>Pezizomycotina</taxon>
        <taxon>Dothideomycetes</taxon>
        <taxon>Pleosporomycetidae</taxon>
        <taxon>Pleosporales</taxon>
        <taxon>Pleosporineae</taxon>
        <taxon>Didymellaceae</taxon>
        <taxon>Boeremia</taxon>
    </lineage>
</organism>
<dbReference type="Proteomes" id="UP001153331">
    <property type="component" value="Unassembled WGS sequence"/>
</dbReference>
<reference evidence="1" key="1">
    <citation type="submission" date="2022-11" db="EMBL/GenBank/DDBJ databases">
        <title>Genome Sequence of Boeremia exigua.</title>
        <authorList>
            <person name="Buettner E."/>
        </authorList>
    </citation>
    <scope>NUCLEOTIDE SEQUENCE</scope>
    <source>
        <strain evidence="1">CU02</strain>
    </source>
</reference>
<dbReference type="EMBL" id="JAPHNI010000582">
    <property type="protein sequence ID" value="KAJ8109690.1"/>
    <property type="molecule type" value="Genomic_DNA"/>
</dbReference>
<keyword evidence="2" id="KW-1185">Reference proteome</keyword>
<sequence>MGVRDWYKNLTPRTRIYIGVGMMAYAGFGLFASDRIEEYFGMTPTERDYEEVRKLVPKITTVERASSPQKPRHKPTTNMSSIPNGNHAPSDTMRAVVWRGKAYHVSVENVPKPQLQSSEDAIIRLTSSALCGTELHVYRGFAGSSNPPWIMGHEGVGIVEAVGEAVQNVKPGDRVIVPGTVDDGVLNINEIIPALEFAGLGADFGTNDGLQAEYYRVTQADVTLIPIPHYPSRELDYLMISDIWCTAWTCLDISGFQAGETVAVFGAGPVGLLCAYSAMFRGAARRASTAAATAAAMSASTRSCSRSPTTSSATP</sequence>
<evidence type="ECO:0000313" key="2">
    <source>
        <dbReference type="Proteomes" id="UP001153331"/>
    </source>
</evidence>
<name>A0ACC2I346_9PLEO</name>
<proteinExistence type="predicted"/>
<accession>A0ACC2I346</accession>
<gene>
    <name evidence="1" type="ORF">OPT61_g7269</name>
</gene>
<protein>
    <submittedName>
        <fullName evidence="1">Uncharacterized protein</fullName>
    </submittedName>
</protein>
<comment type="caution">
    <text evidence="1">The sequence shown here is derived from an EMBL/GenBank/DDBJ whole genome shotgun (WGS) entry which is preliminary data.</text>
</comment>